<keyword evidence="2" id="KW-1185">Reference proteome</keyword>
<evidence type="ECO:0000313" key="2">
    <source>
        <dbReference type="Proteomes" id="UP000800200"/>
    </source>
</evidence>
<name>A0A6A6DTR8_9PEZI</name>
<sequence length="151" mass="17202">MMETMRWMVDFKDSTWPLSSLTLPFLKCHLSLSPKFGCRRVSPSADRKGAVRLSMPSKTSWYYAGSLRIVRCASTDETVLLLCRAPFNSLRTDLGSSSCVEFSNIPRSIEDRWTDTEECCVQCSSCRRHSRDDQSQFGGHGRFLSTVKIWS</sequence>
<dbReference type="EMBL" id="ML994652">
    <property type="protein sequence ID" value="KAF2181568.1"/>
    <property type="molecule type" value="Genomic_DNA"/>
</dbReference>
<organism evidence="1 2">
    <name type="scientific">Zopfia rhizophila CBS 207.26</name>
    <dbReference type="NCBI Taxonomy" id="1314779"/>
    <lineage>
        <taxon>Eukaryota</taxon>
        <taxon>Fungi</taxon>
        <taxon>Dikarya</taxon>
        <taxon>Ascomycota</taxon>
        <taxon>Pezizomycotina</taxon>
        <taxon>Dothideomycetes</taxon>
        <taxon>Dothideomycetes incertae sedis</taxon>
        <taxon>Zopfiaceae</taxon>
        <taxon>Zopfia</taxon>
    </lineage>
</organism>
<dbReference type="AlphaFoldDB" id="A0A6A6DTR8"/>
<evidence type="ECO:0000313" key="1">
    <source>
        <dbReference type="EMBL" id="KAF2181568.1"/>
    </source>
</evidence>
<accession>A0A6A6DTR8</accession>
<reference evidence="1" key="1">
    <citation type="journal article" date="2020" name="Stud. Mycol.">
        <title>101 Dothideomycetes genomes: a test case for predicting lifestyles and emergence of pathogens.</title>
        <authorList>
            <person name="Haridas S."/>
            <person name="Albert R."/>
            <person name="Binder M."/>
            <person name="Bloem J."/>
            <person name="Labutti K."/>
            <person name="Salamov A."/>
            <person name="Andreopoulos B."/>
            <person name="Baker S."/>
            <person name="Barry K."/>
            <person name="Bills G."/>
            <person name="Bluhm B."/>
            <person name="Cannon C."/>
            <person name="Castanera R."/>
            <person name="Culley D."/>
            <person name="Daum C."/>
            <person name="Ezra D."/>
            <person name="Gonzalez J."/>
            <person name="Henrissat B."/>
            <person name="Kuo A."/>
            <person name="Liang C."/>
            <person name="Lipzen A."/>
            <person name="Lutzoni F."/>
            <person name="Magnuson J."/>
            <person name="Mondo S."/>
            <person name="Nolan M."/>
            <person name="Ohm R."/>
            <person name="Pangilinan J."/>
            <person name="Park H.-J."/>
            <person name="Ramirez L."/>
            <person name="Alfaro M."/>
            <person name="Sun H."/>
            <person name="Tritt A."/>
            <person name="Yoshinaga Y."/>
            <person name="Zwiers L.-H."/>
            <person name="Turgeon B."/>
            <person name="Goodwin S."/>
            <person name="Spatafora J."/>
            <person name="Crous P."/>
            <person name="Grigoriev I."/>
        </authorList>
    </citation>
    <scope>NUCLEOTIDE SEQUENCE</scope>
    <source>
        <strain evidence="1">CBS 207.26</strain>
    </source>
</reference>
<dbReference type="Proteomes" id="UP000800200">
    <property type="component" value="Unassembled WGS sequence"/>
</dbReference>
<gene>
    <name evidence="1" type="ORF">K469DRAFT_260300</name>
</gene>
<proteinExistence type="predicted"/>
<protein>
    <submittedName>
        <fullName evidence="1">Uncharacterized protein</fullName>
    </submittedName>
</protein>